<dbReference type="AlphaFoldDB" id="A0A8X6X3S9"/>
<proteinExistence type="predicted"/>
<evidence type="ECO:0000313" key="3">
    <source>
        <dbReference type="Proteomes" id="UP000886998"/>
    </source>
</evidence>
<feature type="compositionally biased region" description="Basic and acidic residues" evidence="1">
    <location>
        <begin position="25"/>
        <end position="36"/>
    </location>
</feature>
<sequence length="128" mass="14272">MPTPPAEPERISPAEPERMPTPPAEPERIPPAEPERMPTPPTERPPLERGPVPVITFYSRDMEDESSFYAESCLYQLGADLCGLHHLHDEISDHFNSLKPSEVIQLETVNAMDIGRSAGKVLPDHEPL</sequence>
<reference evidence="2" key="1">
    <citation type="submission" date="2020-08" db="EMBL/GenBank/DDBJ databases">
        <title>Multicomponent nature underlies the extraordinary mechanical properties of spider dragline silk.</title>
        <authorList>
            <person name="Kono N."/>
            <person name="Nakamura H."/>
            <person name="Mori M."/>
            <person name="Yoshida Y."/>
            <person name="Ohtoshi R."/>
            <person name="Malay A.D."/>
            <person name="Moran D.A.P."/>
            <person name="Tomita M."/>
            <person name="Numata K."/>
            <person name="Arakawa K."/>
        </authorList>
    </citation>
    <scope>NUCLEOTIDE SEQUENCE</scope>
</reference>
<dbReference type="Proteomes" id="UP000886998">
    <property type="component" value="Unassembled WGS sequence"/>
</dbReference>
<feature type="region of interest" description="Disordered" evidence="1">
    <location>
        <begin position="1"/>
        <end position="52"/>
    </location>
</feature>
<organism evidence="2 3">
    <name type="scientific">Trichonephila inaurata madagascariensis</name>
    <dbReference type="NCBI Taxonomy" id="2747483"/>
    <lineage>
        <taxon>Eukaryota</taxon>
        <taxon>Metazoa</taxon>
        <taxon>Ecdysozoa</taxon>
        <taxon>Arthropoda</taxon>
        <taxon>Chelicerata</taxon>
        <taxon>Arachnida</taxon>
        <taxon>Araneae</taxon>
        <taxon>Araneomorphae</taxon>
        <taxon>Entelegynae</taxon>
        <taxon>Araneoidea</taxon>
        <taxon>Nephilidae</taxon>
        <taxon>Trichonephila</taxon>
        <taxon>Trichonephila inaurata</taxon>
    </lineage>
</organism>
<name>A0A8X6X3S9_9ARAC</name>
<gene>
    <name evidence="2" type="ORF">TNIN_392921</name>
</gene>
<evidence type="ECO:0000256" key="1">
    <source>
        <dbReference type="SAM" id="MobiDB-lite"/>
    </source>
</evidence>
<dbReference type="EMBL" id="BMAV01004901">
    <property type="protein sequence ID" value="GFY45531.1"/>
    <property type="molecule type" value="Genomic_DNA"/>
</dbReference>
<protein>
    <submittedName>
        <fullName evidence="2">Uncharacterized protein</fullName>
    </submittedName>
</protein>
<feature type="compositionally biased region" description="Basic and acidic residues" evidence="1">
    <location>
        <begin position="7"/>
        <end position="18"/>
    </location>
</feature>
<evidence type="ECO:0000313" key="2">
    <source>
        <dbReference type="EMBL" id="GFY45531.1"/>
    </source>
</evidence>
<comment type="caution">
    <text evidence="2">The sequence shown here is derived from an EMBL/GenBank/DDBJ whole genome shotgun (WGS) entry which is preliminary data.</text>
</comment>
<accession>A0A8X6X3S9</accession>
<keyword evidence="3" id="KW-1185">Reference proteome</keyword>